<evidence type="ECO:0000256" key="3">
    <source>
        <dbReference type="ARBA" id="ARBA00022723"/>
    </source>
</evidence>
<dbReference type="Gene3D" id="1.10.10.1590">
    <property type="entry name" value="NADH-quinone oxidoreductase subunit E"/>
    <property type="match status" value="1"/>
</dbReference>
<name>A0A1F5V610_9BACT</name>
<dbReference type="AlphaFoldDB" id="A0A1F5V610"/>
<feature type="binding site" evidence="7">
    <location>
        <position position="119"/>
    </location>
    <ligand>
        <name>[2Fe-2S] cluster</name>
        <dbReference type="ChEBI" id="CHEBI:190135"/>
    </ligand>
</feature>
<keyword evidence="4 7" id="KW-0408">Iron</keyword>
<dbReference type="PIRSF" id="PIRSF000216">
    <property type="entry name" value="NADH_DH_24kDa"/>
    <property type="match status" value="1"/>
</dbReference>
<dbReference type="InterPro" id="IPR028431">
    <property type="entry name" value="NADP_DH_HndA-like"/>
</dbReference>
<comment type="caution">
    <text evidence="8">The sequence shown here is derived from an EMBL/GenBank/DDBJ whole genome shotgun (WGS) entry which is preliminary data.</text>
</comment>
<dbReference type="EMBL" id="MFGW01000231">
    <property type="protein sequence ID" value="OGF58867.1"/>
    <property type="molecule type" value="Genomic_DNA"/>
</dbReference>
<sequence>MTKTESLLKKYNNKPNYIIQILQDIQEEHNYLPKEVLHEVSRGLHIPLSKVYSIATFYNIFSLKPRGKHLITVCVGTACHVRGAQSIVNEFERRLGIKSKENTPDMEYTLDSVNCLGCCAIGPVVVSDGKFHGGFKTKDVEKLLGEKH</sequence>
<evidence type="ECO:0000256" key="4">
    <source>
        <dbReference type="ARBA" id="ARBA00023004"/>
    </source>
</evidence>
<evidence type="ECO:0000256" key="7">
    <source>
        <dbReference type="PIRSR" id="PIRSR000216-1"/>
    </source>
</evidence>
<comment type="cofactor">
    <cofactor evidence="7">
        <name>[2Fe-2S] cluster</name>
        <dbReference type="ChEBI" id="CHEBI:190135"/>
    </cofactor>
    <text evidence="7">Binds 1 [2Fe-2S] cluster.</text>
</comment>
<gene>
    <name evidence="8" type="ORF">A2Y62_11050</name>
</gene>
<dbReference type="Pfam" id="PF01257">
    <property type="entry name" value="2Fe-2S_thioredx"/>
    <property type="match status" value="1"/>
</dbReference>
<organism evidence="8 9">
    <name type="scientific">Candidatus Fischerbacteria bacterium RBG_13_37_8</name>
    <dbReference type="NCBI Taxonomy" id="1817863"/>
    <lineage>
        <taxon>Bacteria</taxon>
        <taxon>Candidatus Fischeribacteriota</taxon>
    </lineage>
</organism>
<evidence type="ECO:0000256" key="1">
    <source>
        <dbReference type="ARBA" id="ARBA00010643"/>
    </source>
</evidence>
<dbReference type="PANTHER" id="PTHR43342:SF1">
    <property type="entry name" value="BIFURCATING [FEFE] HYDROGENASE GAMMA SUBUNIT"/>
    <property type="match status" value="1"/>
</dbReference>
<evidence type="ECO:0000313" key="9">
    <source>
        <dbReference type="Proteomes" id="UP000178943"/>
    </source>
</evidence>
<accession>A0A1F5V610</accession>
<protein>
    <submittedName>
        <fullName evidence="8">Hydrogenase</fullName>
    </submittedName>
</protein>
<keyword evidence="2 7" id="KW-0001">2Fe-2S</keyword>
<keyword evidence="3 7" id="KW-0479">Metal-binding</keyword>
<feature type="binding site" evidence="7">
    <location>
        <position position="74"/>
    </location>
    <ligand>
        <name>[2Fe-2S] cluster</name>
        <dbReference type="ChEBI" id="CHEBI:190135"/>
    </ligand>
</feature>
<dbReference type="CDD" id="cd03064">
    <property type="entry name" value="TRX_Fd_NuoE"/>
    <property type="match status" value="1"/>
</dbReference>
<dbReference type="SUPFAM" id="SSF52833">
    <property type="entry name" value="Thioredoxin-like"/>
    <property type="match status" value="1"/>
</dbReference>
<dbReference type="PANTHER" id="PTHR43342">
    <property type="entry name" value="NADH-QUINONE OXIDOREDUCTASE, E SUBUNIT"/>
    <property type="match status" value="1"/>
</dbReference>
<dbReference type="InterPro" id="IPR002023">
    <property type="entry name" value="NuoE-like"/>
</dbReference>
<reference evidence="8 9" key="1">
    <citation type="journal article" date="2016" name="Nat. Commun.">
        <title>Thousands of microbial genomes shed light on interconnected biogeochemical processes in an aquifer system.</title>
        <authorList>
            <person name="Anantharaman K."/>
            <person name="Brown C.T."/>
            <person name="Hug L.A."/>
            <person name="Sharon I."/>
            <person name="Castelle C.J."/>
            <person name="Probst A.J."/>
            <person name="Thomas B.C."/>
            <person name="Singh A."/>
            <person name="Wilkins M.J."/>
            <person name="Karaoz U."/>
            <person name="Brodie E.L."/>
            <person name="Williams K.H."/>
            <person name="Hubbard S.S."/>
            <person name="Banfield J.F."/>
        </authorList>
    </citation>
    <scope>NUCLEOTIDE SEQUENCE [LARGE SCALE GENOMIC DNA]</scope>
</reference>
<comment type="cofactor">
    <cofactor evidence="6">
        <name>[2Fe-2S] cluster</name>
        <dbReference type="ChEBI" id="CHEBI:190135"/>
    </cofactor>
</comment>
<evidence type="ECO:0000256" key="2">
    <source>
        <dbReference type="ARBA" id="ARBA00022714"/>
    </source>
</evidence>
<dbReference type="GO" id="GO:0051537">
    <property type="term" value="F:2 iron, 2 sulfur cluster binding"/>
    <property type="evidence" value="ECO:0007669"/>
    <property type="project" value="UniProtKB-KW"/>
</dbReference>
<evidence type="ECO:0000256" key="6">
    <source>
        <dbReference type="ARBA" id="ARBA00034078"/>
    </source>
</evidence>
<feature type="binding site" evidence="7">
    <location>
        <position position="115"/>
    </location>
    <ligand>
        <name>[2Fe-2S] cluster</name>
        <dbReference type="ChEBI" id="CHEBI:190135"/>
    </ligand>
</feature>
<dbReference type="Proteomes" id="UP000178943">
    <property type="component" value="Unassembled WGS sequence"/>
</dbReference>
<dbReference type="Gene3D" id="3.40.30.10">
    <property type="entry name" value="Glutaredoxin"/>
    <property type="match status" value="1"/>
</dbReference>
<dbReference type="STRING" id="1817863.A2Y62_11050"/>
<dbReference type="InterPro" id="IPR036249">
    <property type="entry name" value="Thioredoxin-like_sf"/>
</dbReference>
<dbReference type="InterPro" id="IPR042128">
    <property type="entry name" value="NuoE_dom"/>
</dbReference>
<dbReference type="GO" id="GO:0016491">
    <property type="term" value="F:oxidoreductase activity"/>
    <property type="evidence" value="ECO:0007669"/>
    <property type="project" value="InterPro"/>
</dbReference>
<dbReference type="GO" id="GO:0046872">
    <property type="term" value="F:metal ion binding"/>
    <property type="evidence" value="ECO:0007669"/>
    <property type="project" value="UniProtKB-KW"/>
</dbReference>
<evidence type="ECO:0000256" key="5">
    <source>
        <dbReference type="ARBA" id="ARBA00023014"/>
    </source>
</evidence>
<evidence type="ECO:0000313" key="8">
    <source>
        <dbReference type="EMBL" id="OGF58867.1"/>
    </source>
</evidence>
<feature type="binding site" evidence="7">
    <location>
        <position position="79"/>
    </location>
    <ligand>
        <name>[2Fe-2S] cluster</name>
        <dbReference type="ChEBI" id="CHEBI:190135"/>
    </ligand>
</feature>
<dbReference type="InterPro" id="IPR041921">
    <property type="entry name" value="NuoE_N"/>
</dbReference>
<proteinExistence type="inferred from homology"/>
<keyword evidence="5 7" id="KW-0411">Iron-sulfur</keyword>
<comment type="similarity">
    <text evidence="1">Belongs to the complex I 24 kDa subunit family.</text>
</comment>